<proteinExistence type="predicted"/>
<protein>
    <submittedName>
        <fullName evidence="2">Uncharacterized protein</fullName>
    </submittedName>
</protein>
<reference evidence="2 3" key="1">
    <citation type="journal article" date="2019" name="Mol. Ecol. Resour.">
        <title>Chromosome-level genome assembly of Triplophysa tibetana, a fish adapted to the harsh high-altitude environment of the Tibetan Plateau.</title>
        <authorList>
            <person name="Yang X."/>
            <person name="Liu H."/>
            <person name="Ma Z."/>
            <person name="Zou Y."/>
            <person name="Zou M."/>
            <person name="Mao Y."/>
            <person name="Li X."/>
            <person name="Wang H."/>
            <person name="Chen T."/>
            <person name="Wang W."/>
            <person name="Yang R."/>
        </authorList>
    </citation>
    <scope>NUCLEOTIDE SEQUENCE [LARGE SCALE GENOMIC DNA]</scope>
    <source>
        <strain evidence="2">TTIB1903HZAU</strain>
        <tissue evidence="2">Muscle</tissue>
    </source>
</reference>
<evidence type="ECO:0000313" key="3">
    <source>
        <dbReference type="Proteomes" id="UP000324632"/>
    </source>
</evidence>
<organism evidence="2 3">
    <name type="scientific">Triplophysa tibetana</name>
    <dbReference type="NCBI Taxonomy" id="1572043"/>
    <lineage>
        <taxon>Eukaryota</taxon>
        <taxon>Metazoa</taxon>
        <taxon>Chordata</taxon>
        <taxon>Craniata</taxon>
        <taxon>Vertebrata</taxon>
        <taxon>Euteleostomi</taxon>
        <taxon>Actinopterygii</taxon>
        <taxon>Neopterygii</taxon>
        <taxon>Teleostei</taxon>
        <taxon>Ostariophysi</taxon>
        <taxon>Cypriniformes</taxon>
        <taxon>Nemacheilidae</taxon>
        <taxon>Triplophysa</taxon>
    </lineage>
</organism>
<gene>
    <name evidence="2" type="ORF">E1301_Tti011871</name>
</gene>
<feature type="compositionally biased region" description="Polar residues" evidence="1">
    <location>
        <begin position="14"/>
        <end position="26"/>
    </location>
</feature>
<keyword evidence="3" id="KW-1185">Reference proteome</keyword>
<evidence type="ECO:0000256" key="1">
    <source>
        <dbReference type="SAM" id="MobiDB-lite"/>
    </source>
</evidence>
<sequence length="213" mass="23077">MPTSRNLYRGREGINTTGRNLDNSRSPPDCSADLARWEPVLKCQTAEGVISCSDMEMLGALSCFYRFSPLAFMLKAKRMNVFSKELEGSYNQSGGEENMVSRGGNMNRKHVVSVGGVGMPVMSLSAAVSLQSEAHDVPKATVDNQVKVRPLIHFGYRETIRTSSACDVTKIGTARKLLLAALQGLLTRAVRMLYPVKVGGGIKSVPQDVPNGP</sequence>
<dbReference type="AlphaFoldDB" id="A0A5A9PNG3"/>
<dbReference type="EMBL" id="SOYY01000004">
    <property type="protein sequence ID" value="KAA0722496.1"/>
    <property type="molecule type" value="Genomic_DNA"/>
</dbReference>
<feature type="region of interest" description="Disordered" evidence="1">
    <location>
        <begin position="1"/>
        <end position="28"/>
    </location>
</feature>
<evidence type="ECO:0000313" key="2">
    <source>
        <dbReference type="EMBL" id="KAA0722496.1"/>
    </source>
</evidence>
<accession>A0A5A9PNG3</accession>
<name>A0A5A9PNG3_9TELE</name>
<dbReference type="Proteomes" id="UP000324632">
    <property type="component" value="Chromosome 4"/>
</dbReference>
<comment type="caution">
    <text evidence="2">The sequence shown here is derived from an EMBL/GenBank/DDBJ whole genome shotgun (WGS) entry which is preliminary data.</text>
</comment>